<organism evidence="2 3">
    <name type="scientific">Mariprofundus micogutta</name>
    <dbReference type="NCBI Taxonomy" id="1921010"/>
    <lineage>
        <taxon>Bacteria</taxon>
        <taxon>Pseudomonadati</taxon>
        <taxon>Pseudomonadota</taxon>
        <taxon>Candidatius Mariprofundia</taxon>
        <taxon>Mariprofundales</taxon>
        <taxon>Mariprofundaceae</taxon>
        <taxon>Mariprofundus</taxon>
    </lineage>
</organism>
<accession>A0A1L8CK99</accession>
<keyword evidence="1" id="KW-0547">Nucleotide-binding</keyword>
<keyword evidence="1" id="KW-0067">ATP-binding</keyword>
<comment type="catalytic activity">
    <reaction evidence="1">
        <text>L-glutamyl-tRNA(Gln) + L-glutamine + ATP + H2O = L-glutaminyl-tRNA(Gln) + L-glutamate + ADP + phosphate + H(+)</text>
        <dbReference type="Rhea" id="RHEA:17521"/>
        <dbReference type="Rhea" id="RHEA-COMP:9681"/>
        <dbReference type="Rhea" id="RHEA-COMP:9684"/>
        <dbReference type="ChEBI" id="CHEBI:15377"/>
        <dbReference type="ChEBI" id="CHEBI:15378"/>
        <dbReference type="ChEBI" id="CHEBI:29985"/>
        <dbReference type="ChEBI" id="CHEBI:30616"/>
        <dbReference type="ChEBI" id="CHEBI:43474"/>
        <dbReference type="ChEBI" id="CHEBI:58359"/>
        <dbReference type="ChEBI" id="CHEBI:78520"/>
        <dbReference type="ChEBI" id="CHEBI:78521"/>
        <dbReference type="ChEBI" id="CHEBI:456216"/>
    </reaction>
</comment>
<sequence>MDIDVKKVAMLSRIRLTEEEAAELGPQLSSIIGYVEQLSKIDTDGVAPTAHPHDAAMPLRANVVTNTNRRDELQACAPKTESGLYVVPKVIE</sequence>
<comment type="catalytic activity">
    <reaction evidence="1">
        <text>L-aspartyl-tRNA(Asn) + L-glutamine + ATP + H2O = L-asparaginyl-tRNA(Asn) + L-glutamate + ADP + phosphate + 2 H(+)</text>
        <dbReference type="Rhea" id="RHEA:14513"/>
        <dbReference type="Rhea" id="RHEA-COMP:9674"/>
        <dbReference type="Rhea" id="RHEA-COMP:9677"/>
        <dbReference type="ChEBI" id="CHEBI:15377"/>
        <dbReference type="ChEBI" id="CHEBI:15378"/>
        <dbReference type="ChEBI" id="CHEBI:29985"/>
        <dbReference type="ChEBI" id="CHEBI:30616"/>
        <dbReference type="ChEBI" id="CHEBI:43474"/>
        <dbReference type="ChEBI" id="CHEBI:58359"/>
        <dbReference type="ChEBI" id="CHEBI:78515"/>
        <dbReference type="ChEBI" id="CHEBI:78516"/>
        <dbReference type="ChEBI" id="CHEBI:456216"/>
    </reaction>
</comment>
<comment type="similarity">
    <text evidence="1">Belongs to the GatC family.</text>
</comment>
<dbReference type="Pfam" id="PF02686">
    <property type="entry name" value="GatC"/>
    <property type="match status" value="1"/>
</dbReference>
<dbReference type="OrthoDB" id="9813938at2"/>
<dbReference type="NCBIfam" id="TIGR00135">
    <property type="entry name" value="gatC"/>
    <property type="match status" value="1"/>
</dbReference>
<keyword evidence="3" id="KW-1185">Reference proteome</keyword>
<gene>
    <name evidence="1" type="primary">gatC</name>
    <name evidence="2" type="ORF">MMIC_P0222</name>
</gene>
<keyword evidence="2" id="KW-0808">Transferase</keyword>
<proteinExistence type="inferred from homology"/>
<comment type="caution">
    <text evidence="2">The sequence shown here is derived from an EMBL/GenBank/DDBJ whole genome shotgun (WGS) entry which is preliminary data.</text>
</comment>
<dbReference type="AlphaFoldDB" id="A0A1L8CK99"/>
<dbReference type="Gene3D" id="1.10.20.60">
    <property type="entry name" value="Glu-tRNAGln amidotransferase C subunit, N-terminal domain"/>
    <property type="match status" value="1"/>
</dbReference>
<dbReference type="PANTHER" id="PTHR15004">
    <property type="entry name" value="GLUTAMYL-TRNA(GLN) AMIDOTRANSFERASE SUBUNIT C, MITOCHONDRIAL"/>
    <property type="match status" value="1"/>
</dbReference>
<dbReference type="GO" id="GO:0070681">
    <property type="term" value="P:glutaminyl-tRNAGln biosynthesis via transamidation"/>
    <property type="evidence" value="ECO:0007669"/>
    <property type="project" value="TreeGrafter"/>
</dbReference>
<comment type="function">
    <text evidence="1">Allows the formation of correctly charged Asn-tRNA(Asn) or Gln-tRNA(Gln) through the transamidation of misacylated Asp-tRNA(Asn) or Glu-tRNA(Gln) in organisms which lack either or both of asparaginyl-tRNA or glutaminyl-tRNA synthetases. The reaction takes place in the presence of glutamine and ATP through an activated phospho-Asp-tRNA(Asn) or phospho-Glu-tRNA(Gln).</text>
</comment>
<protein>
    <recommendedName>
        <fullName evidence="1">Aspartyl/glutamyl-tRNA(Asn/Gln) amidotransferase subunit C</fullName>
        <shortName evidence="1">Asp/Glu-ADT subunit C</shortName>
        <ecNumber evidence="1">6.3.5.-</ecNumber>
    </recommendedName>
</protein>
<dbReference type="InterPro" id="IPR036113">
    <property type="entry name" value="Asp/Glu-ADT_sf_sub_c"/>
</dbReference>
<dbReference type="RefSeq" id="WP_072658467.1">
    <property type="nucleotide sequence ID" value="NZ_BDFD01000001.1"/>
</dbReference>
<dbReference type="PANTHER" id="PTHR15004:SF0">
    <property type="entry name" value="GLUTAMYL-TRNA(GLN) AMIDOTRANSFERASE SUBUNIT C, MITOCHONDRIAL"/>
    <property type="match status" value="1"/>
</dbReference>
<dbReference type="InterPro" id="IPR003837">
    <property type="entry name" value="GatC"/>
</dbReference>
<keyword evidence="1" id="KW-0648">Protein biosynthesis</keyword>
<comment type="subunit">
    <text evidence="1">Heterotrimer of A, B and C subunits.</text>
</comment>
<evidence type="ECO:0000313" key="3">
    <source>
        <dbReference type="Proteomes" id="UP000231632"/>
    </source>
</evidence>
<dbReference type="GO" id="GO:0006412">
    <property type="term" value="P:translation"/>
    <property type="evidence" value="ECO:0007669"/>
    <property type="project" value="UniProtKB-UniRule"/>
</dbReference>
<name>A0A1L8CK99_9PROT</name>
<dbReference type="GO" id="GO:0006450">
    <property type="term" value="P:regulation of translational fidelity"/>
    <property type="evidence" value="ECO:0007669"/>
    <property type="project" value="InterPro"/>
</dbReference>
<dbReference type="GO" id="GO:0050567">
    <property type="term" value="F:glutaminyl-tRNA synthase (glutamine-hydrolyzing) activity"/>
    <property type="evidence" value="ECO:0007669"/>
    <property type="project" value="UniProtKB-UniRule"/>
</dbReference>
<dbReference type="Proteomes" id="UP000231632">
    <property type="component" value="Unassembled WGS sequence"/>
</dbReference>
<dbReference type="HAMAP" id="MF_00122">
    <property type="entry name" value="GatC"/>
    <property type="match status" value="1"/>
</dbReference>
<dbReference type="GO" id="GO:0005524">
    <property type="term" value="F:ATP binding"/>
    <property type="evidence" value="ECO:0007669"/>
    <property type="project" value="UniProtKB-KW"/>
</dbReference>
<reference evidence="2 3" key="1">
    <citation type="journal article" date="2017" name="Arch. Microbiol.">
        <title>Mariprofundus micogutta sp. nov., a novel iron-oxidizing zetaproteobacterium isolated from a deep-sea hydrothermal field at the Bayonnaise knoll of the Izu-Ogasawara arc, and a description of Mariprofundales ord. nov. and Zetaproteobacteria classis nov.</title>
        <authorList>
            <person name="Makita H."/>
            <person name="Tanaka E."/>
            <person name="Mitsunobu S."/>
            <person name="Miyazaki M."/>
            <person name="Nunoura T."/>
            <person name="Uematsu K."/>
            <person name="Takaki Y."/>
            <person name="Nishi S."/>
            <person name="Shimamura S."/>
            <person name="Takai K."/>
        </authorList>
    </citation>
    <scope>NUCLEOTIDE SEQUENCE [LARGE SCALE GENOMIC DNA]</scope>
    <source>
        <strain evidence="2 3">ET2</strain>
    </source>
</reference>
<evidence type="ECO:0000256" key="1">
    <source>
        <dbReference type="HAMAP-Rule" id="MF_00122"/>
    </source>
</evidence>
<dbReference type="GO" id="GO:0050566">
    <property type="term" value="F:asparaginyl-tRNA synthase (glutamine-hydrolyzing) activity"/>
    <property type="evidence" value="ECO:0007669"/>
    <property type="project" value="RHEA"/>
</dbReference>
<keyword evidence="1 2" id="KW-0436">Ligase</keyword>
<evidence type="ECO:0000313" key="2">
    <source>
        <dbReference type="EMBL" id="GAV19289.1"/>
    </source>
</evidence>
<dbReference type="SUPFAM" id="SSF141000">
    <property type="entry name" value="Glu-tRNAGln amidotransferase C subunit"/>
    <property type="match status" value="1"/>
</dbReference>
<dbReference type="EMBL" id="BDFD01000001">
    <property type="protein sequence ID" value="GAV19289.1"/>
    <property type="molecule type" value="Genomic_DNA"/>
</dbReference>
<dbReference type="STRING" id="1921010.MMIC_P0222"/>
<dbReference type="GO" id="GO:0016740">
    <property type="term" value="F:transferase activity"/>
    <property type="evidence" value="ECO:0007669"/>
    <property type="project" value="UniProtKB-KW"/>
</dbReference>
<dbReference type="EC" id="6.3.5.-" evidence="1"/>